<organism evidence="1">
    <name type="scientific">Mycobacterium kansasii</name>
    <dbReference type="NCBI Taxonomy" id="1768"/>
    <lineage>
        <taxon>Bacteria</taxon>
        <taxon>Bacillati</taxon>
        <taxon>Actinomycetota</taxon>
        <taxon>Actinomycetes</taxon>
        <taxon>Mycobacteriales</taxon>
        <taxon>Mycobacteriaceae</taxon>
        <taxon>Mycobacterium</taxon>
    </lineage>
</organism>
<accession>A0A653F8N0</accession>
<protein>
    <submittedName>
        <fullName evidence="1">Uncharacterized protein</fullName>
    </submittedName>
</protein>
<reference evidence="1" key="1">
    <citation type="submission" date="2019-05" db="EMBL/GenBank/DDBJ databases">
        <authorList>
            <person name="Naeem R."/>
            <person name="Antony C."/>
            <person name="Guan Q."/>
        </authorList>
    </citation>
    <scope>NUCLEOTIDE SEQUENCE</scope>
    <source>
        <strain evidence="1">3</strain>
    </source>
</reference>
<proteinExistence type="predicted"/>
<dbReference type="AlphaFoldDB" id="A0A653F8N0"/>
<evidence type="ECO:0000313" key="1">
    <source>
        <dbReference type="EMBL" id="VTP05362.1"/>
    </source>
</evidence>
<name>A0A653F8N0_MYCKA</name>
<gene>
    <name evidence="1" type="ORF">BIN_B_05204</name>
</gene>
<dbReference type="EMBL" id="LR589389">
    <property type="protein sequence ID" value="VTP05362.1"/>
    <property type="molecule type" value="Genomic_DNA"/>
</dbReference>
<sequence length="95" mass="9535">MSCDIGIYQSMSHCSHPGFEVKPPAFSADEMGDASPSSMLGSSEMSPDNVFCAAPAEVATAWVTAADWVAAAAGLVMCGGGVYGVSCAALAEEPA</sequence>